<dbReference type="Proteomes" id="UP000006620">
    <property type="component" value="Chromosome"/>
</dbReference>
<dbReference type="InterPro" id="IPR031888">
    <property type="entry name" value="DUF5068"/>
</dbReference>
<dbReference type="Gene3D" id="2.60.40.4170">
    <property type="match status" value="1"/>
</dbReference>
<feature type="chain" id="PRO_5038944350" evidence="3">
    <location>
        <begin position="20"/>
        <end position="419"/>
    </location>
</feature>
<evidence type="ECO:0000313" key="4">
    <source>
        <dbReference type="EMBL" id="AEI40597.1"/>
    </source>
</evidence>
<reference evidence="4 5" key="2">
    <citation type="journal article" date="2013" name="Genome Announc.">
        <title>Genome Sequence of Growth-Improving Paenibacillus mucilaginosus Strain KNP414.</title>
        <authorList>
            <person name="Lu J.J."/>
            <person name="Wang J.F."/>
            <person name="Hu X.F."/>
        </authorList>
    </citation>
    <scope>NUCLEOTIDE SEQUENCE [LARGE SCALE GENOMIC DNA]</scope>
    <source>
        <strain evidence="4 5">KNP414</strain>
    </source>
</reference>
<dbReference type="HOGENOM" id="CLU_051996_0_0_9"/>
<reference evidence="5" key="1">
    <citation type="submission" date="2011-06" db="EMBL/GenBank/DDBJ databases">
        <title>Complete genome sequence of Paenibacillus mucilaginosus KNP414.</title>
        <authorList>
            <person name="Wang J."/>
            <person name="Hu S."/>
            <person name="Hu X."/>
            <person name="Zhang B."/>
            <person name="Dong D."/>
            <person name="Zhang S."/>
            <person name="Zhao K."/>
            <person name="Wu D."/>
        </authorList>
    </citation>
    <scope>NUCLEOTIDE SEQUENCE [LARGE SCALE GENOMIC DNA]</scope>
    <source>
        <strain evidence="5">KNP414</strain>
    </source>
</reference>
<keyword evidence="1 3" id="KW-0732">Signal</keyword>
<proteinExistence type="predicted"/>
<name>F8FRP0_PAEMK</name>
<protein>
    <submittedName>
        <fullName evidence="4">Group-specific protein</fullName>
    </submittedName>
</protein>
<sequence>MKKTTVVSIALLTAALLSACGTSKPPEGEKEAAQTESKTAAAGSSKEATPAQDTPKSAGASSGSGEVLNPNIAVESEGNVEVVYTNKAPGYTHNMNGFKVSVDQYQIVKVTGMNKRVASIPFQDQTDGYVVTAKVTIDNAAGKAMYYNNMYRIQLSKATDYIPNDGSATFVRKEDRLKSKQETETSKFAAGEKVTGLLSFTLTNEQFESLKTVKPKFVIEDGAADNSEAKDSFKGNAVFDFFYSEEQKKQVESEPKFYPDRLTTDNMADKKMIFEKTGIGETKQIGDLKVTLDGVQYAEIVPTAANQARFKNFGENGIVAVTVKLLLDNQSDKTVSLSLTSSKLRVDQDRGTALSEGMVEPNHPRELAPGSQGEKYHVFLFRKDEFGLFKSFQMEFGPVVDADAKRLFKEETATFTLPR</sequence>
<dbReference type="PATRIC" id="fig|1036673.3.peg.1820"/>
<evidence type="ECO:0000256" key="3">
    <source>
        <dbReference type="SAM" id="SignalP"/>
    </source>
</evidence>
<dbReference type="RefSeq" id="WP_013915758.1">
    <property type="nucleotide sequence ID" value="NC_015690.1"/>
</dbReference>
<dbReference type="InterPro" id="IPR029050">
    <property type="entry name" value="Immunoprotect_excell_Ig-like"/>
</dbReference>
<feature type="compositionally biased region" description="Polar residues" evidence="2">
    <location>
        <begin position="51"/>
        <end position="64"/>
    </location>
</feature>
<organism evidence="4 5">
    <name type="scientific">Paenibacillus mucilaginosus (strain KNP414)</name>
    <dbReference type="NCBI Taxonomy" id="1036673"/>
    <lineage>
        <taxon>Bacteria</taxon>
        <taxon>Bacillati</taxon>
        <taxon>Bacillota</taxon>
        <taxon>Bacilli</taxon>
        <taxon>Bacillales</taxon>
        <taxon>Paenibacillaceae</taxon>
        <taxon>Paenibacillus</taxon>
    </lineage>
</organism>
<evidence type="ECO:0000313" key="5">
    <source>
        <dbReference type="Proteomes" id="UP000006620"/>
    </source>
</evidence>
<feature type="signal peptide" evidence="3">
    <location>
        <begin position="1"/>
        <end position="19"/>
    </location>
</feature>
<dbReference type="PROSITE" id="PS51257">
    <property type="entry name" value="PROKAR_LIPOPROTEIN"/>
    <property type="match status" value="1"/>
</dbReference>
<dbReference type="EMBL" id="CP002869">
    <property type="protein sequence ID" value="AEI40597.1"/>
    <property type="molecule type" value="Genomic_DNA"/>
</dbReference>
<dbReference type="Gene3D" id="2.60.40.1240">
    <property type="match status" value="1"/>
</dbReference>
<gene>
    <name evidence="4" type="ordered locus">KNP414_02036</name>
</gene>
<dbReference type="Pfam" id="PF16781">
    <property type="entry name" value="DUF5068"/>
    <property type="match status" value="1"/>
</dbReference>
<evidence type="ECO:0000256" key="1">
    <source>
        <dbReference type="ARBA" id="ARBA00022729"/>
    </source>
</evidence>
<dbReference type="KEGG" id="pms:KNP414_02036"/>
<evidence type="ECO:0000256" key="2">
    <source>
        <dbReference type="SAM" id="MobiDB-lite"/>
    </source>
</evidence>
<dbReference type="AlphaFoldDB" id="F8FRP0"/>
<accession>F8FRP0</accession>
<feature type="region of interest" description="Disordered" evidence="2">
    <location>
        <begin position="20"/>
        <end position="71"/>
    </location>
</feature>